<dbReference type="PANTHER" id="PTHR31296">
    <property type="entry name" value="UPF0565 PROTEIN C2ORF69"/>
    <property type="match status" value="1"/>
</dbReference>
<dbReference type="RefSeq" id="XP_002738457.1">
    <property type="nucleotide sequence ID" value="XM_002738411.1"/>
</dbReference>
<dbReference type="Pfam" id="PF10561">
    <property type="entry name" value="C2orf69"/>
    <property type="match status" value="1"/>
</dbReference>
<dbReference type="PANTHER" id="PTHR31296:SF1">
    <property type="entry name" value="MITOCHONDRIAL PROTEIN C2ORF69"/>
    <property type="match status" value="1"/>
</dbReference>
<dbReference type="InterPro" id="IPR018881">
    <property type="entry name" value="C2orf69_mit"/>
</dbReference>
<accession>A0ABM0GVU7</accession>
<keyword evidence="1" id="KW-1185">Reference proteome</keyword>
<dbReference type="Proteomes" id="UP000694865">
    <property type="component" value="Unplaced"/>
</dbReference>
<dbReference type="GeneID" id="100372936"/>
<evidence type="ECO:0000313" key="2">
    <source>
        <dbReference type="RefSeq" id="XP_002738457.1"/>
    </source>
</evidence>
<organism evidence="1 2">
    <name type="scientific">Saccoglossus kowalevskii</name>
    <name type="common">Acorn worm</name>
    <dbReference type="NCBI Taxonomy" id="10224"/>
    <lineage>
        <taxon>Eukaryota</taxon>
        <taxon>Metazoa</taxon>
        <taxon>Hemichordata</taxon>
        <taxon>Enteropneusta</taxon>
        <taxon>Harrimaniidae</taxon>
        <taxon>Saccoglossus</taxon>
    </lineage>
</organism>
<gene>
    <name evidence="2" type="primary">LOC100372936</name>
</gene>
<reference evidence="2" key="1">
    <citation type="submission" date="2025-08" db="UniProtKB">
        <authorList>
            <consortium name="RefSeq"/>
        </authorList>
    </citation>
    <scope>IDENTIFICATION</scope>
    <source>
        <tissue evidence="2">Testes</tissue>
    </source>
</reference>
<evidence type="ECO:0000313" key="1">
    <source>
        <dbReference type="Proteomes" id="UP000694865"/>
    </source>
</evidence>
<sequence length="281" mass="32553">MSHFDLLFSTVTVEPSEIFDLCYALDYPELMEINKDNRKWRKWNLEYSADLLSRRFPDSYVWIIRPVRKYADSFSCFDNFVDGDVLGTPSHSDKRLSIHHLKELLNNSIHYVNSENLCKKRSKSVKPDLTCQTAETLDCNEVSCDSSIPTVLPVVIVGFSKGCIVLNQMLHELGHVHKDKHVNEFVGRWKALYWLDGGHSGEHDTWITDETILKELTKLNLQINVHVTPFQIKDPRRPWKGKAERLFVDTLKELGADVREVIHFEDAGYSFANHFKVLEAF</sequence>
<proteinExistence type="predicted"/>
<name>A0ABM0GVU7_SACKO</name>
<protein>
    <submittedName>
        <fullName evidence="2">UPF0565 protein C2orf69 homolog</fullName>
    </submittedName>
</protein>